<evidence type="ECO:0000256" key="5">
    <source>
        <dbReference type="ARBA" id="ARBA00022741"/>
    </source>
</evidence>
<evidence type="ECO:0000313" key="11">
    <source>
        <dbReference type="Proteomes" id="UP000823775"/>
    </source>
</evidence>
<proteinExistence type="predicted"/>
<accession>A0ABS8SF50</accession>
<name>A0ABS8SF50_DATST</name>
<keyword evidence="5" id="KW-0547">Nucleotide-binding</keyword>
<keyword evidence="11" id="KW-1185">Reference proteome</keyword>
<organism evidence="10 11">
    <name type="scientific">Datura stramonium</name>
    <name type="common">Jimsonweed</name>
    <name type="synonym">Common thornapple</name>
    <dbReference type="NCBI Taxonomy" id="4076"/>
    <lineage>
        <taxon>Eukaryota</taxon>
        <taxon>Viridiplantae</taxon>
        <taxon>Streptophyta</taxon>
        <taxon>Embryophyta</taxon>
        <taxon>Tracheophyta</taxon>
        <taxon>Spermatophyta</taxon>
        <taxon>Magnoliopsida</taxon>
        <taxon>eudicotyledons</taxon>
        <taxon>Gunneridae</taxon>
        <taxon>Pentapetalae</taxon>
        <taxon>asterids</taxon>
        <taxon>lamiids</taxon>
        <taxon>Solanales</taxon>
        <taxon>Solanaceae</taxon>
        <taxon>Solanoideae</taxon>
        <taxon>Datureae</taxon>
        <taxon>Datura</taxon>
    </lineage>
</organism>
<evidence type="ECO:0000256" key="9">
    <source>
        <dbReference type="ARBA" id="ARBA00048679"/>
    </source>
</evidence>
<evidence type="ECO:0000256" key="1">
    <source>
        <dbReference type="ARBA" id="ARBA00004479"/>
    </source>
</evidence>
<dbReference type="Gene3D" id="1.10.510.10">
    <property type="entry name" value="Transferase(Phosphotransferase) domain 1"/>
    <property type="match status" value="1"/>
</dbReference>
<dbReference type="Proteomes" id="UP000823775">
    <property type="component" value="Unassembled WGS sequence"/>
</dbReference>
<evidence type="ECO:0000256" key="6">
    <source>
        <dbReference type="ARBA" id="ARBA00022777"/>
    </source>
</evidence>
<evidence type="ECO:0000256" key="8">
    <source>
        <dbReference type="ARBA" id="ARBA00047899"/>
    </source>
</evidence>
<dbReference type="PANTHER" id="PTHR48006">
    <property type="entry name" value="LEUCINE-RICH REPEAT-CONTAINING PROTEIN DDB_G0281931-RELATED"/>
    <property type="match status" value="1"/>
</dbReference>
<comment type="catalytic activity">
    <reaction evidence="9">
        <text>L-seryl-[protein] + ATP = O-phospho-L-seryl-[protein] + ADP + H(+)</text>
        <dbReference type="Rhea" id="RHEA:17989"/>
        <dbReference type="Rhea" id="RHEA-COMP:9863"/>
        <dbReference type="Rhea" id="RHEA-COMP:11604"/>
        <dbReference type="ChEBI" id="CHEBI:15378"/>
        <dbReference type="ChEBI" id="CHEBI:29999"/>
        <dbReference type="ChEBI" id="CHEBI:30616"/>
        <dbReference type="ChEBI" id="CHEBI:83421"/>
        <dbReference type="ChEBI" id="CHEBI:456216"/>
        <dbReference type="EC" id="2.7.11.1"/>
    </reaction>
</comment>
<protein>
    <recommendedName>
        <fullName evidence="2">non-specific serine/threonine protein kinase</fullName>
        <ecNumber evidence="2">2.7.11.1</ecNumber>
    </recommendedName>
</protein>
<evidence type="ECO:0000256" key="3">
    <source>
        <dbReference type="ARBA" id="ARBA00022527"/>
    </source>
</evidence>
<evidence type="ECO:0000256" key="2">
    <source>
        <dbReference type="ARBA" id="ARBA00012513"/>
    </source>
</evidence>
<keyword evidence="4" id="KW-0808">Transferase</keyword>
<evidence type="ECO:0000313" key="10">
    <source>
        <dbReference type="EMBL" id="MCD7457462.1"/>
    </source>
</evidence>
<dbReference type="EMBL" id="JACEIK010000456">
    <property type="protein sequence ID" value="MCD7457462.1"/>
    <property type="molecule type" value="Genomic_DNA"/>
</dbReference>
<dbReference type="EC" id="2.7.11.1" evidence="2"/>
<comment type="catalytic activity">
    <reaction evidence="8">
        <text>L-threonyl-[protein] + ATP = O-phospho-L-threonyl-[protein] + ADP + H(+)</text>
        <dbReference type="Rhea" id="RHEA:46608"/>
        <dbReference type="Rhea" id="RHEA-COMP:11060"/>
        <dbReference type="Rhea" id="RHEA-COMP:11605"/>
        <dbReference type="ChEBI" id="CHEBI:15378"/>
        <dbReference type="ChEBI" id="CHEBI:30013"/>
        <dbReference type="ChEBI" id="CHEBI:30616"/>
        <dbReference type="ChEBI" id="CHEBI:61977"/>
        <dbReference type="ChEBI" id="CHEBI:456216"/>
        <dbReference type="EC" id="2.7.11.1"/>
    </reaction>
</comment>
<comment type="caution">
    <text evidence="10">The sequence shown here is derived from an EMBL/GenBank/DDBJ whole genome shotgun (WGS) entry which is preliminary data.</text>
</comment>
<keyword evidence="7" id="KW-0067">ATP-binding</keyword>
<gene>
    <name evidence="10" type="ORF">HAX54_035110</name>
</gene>
<evidence type="ECO:0000256" key="7">
    <source>
        <dbReference type="ARBA" id="ARBA00022840"/>
    </source>
</evidence>
<dbReference type="InterPro" id="IPR051824">
    <property type="entry name" value="LRR_Rcpt-Like_S/T_Kinase"/>
</dbReference>
<evidence type="ECO:0000256" key="4">
    <source>
        <dbReference type="ARBA" id="ARBA00022679"/>
    </source>
</evidence>
<keyword evidence="3" id="KW-0723">Serine/threonine-protein kinase</keyword>
<keyword evidence="6" id="KW-0418">Kinase</keyword>
<dbReference type="PANTHER" id="PTHR48006:SF102">
    <property type="entry name" value="LEUCINE-RICH REPEAT-CONTAINING PROTEIN DDB_G0281931-RELATED"/>
    <property type="match status" value="1"/>
</dbReference>
<sequence length="105" mass="12318">MDCLHTSQKVQMDWLLQYDVYSFRVLLMEFETGKKPVNAEYRENSDIVQWVRSKIRNKISMIDLVDSRIFEGFKEDAVEVLRIAVHCTARTPALIPSSRMVVHML</sequence>
<reference evidence="10 11" key="1">
    <citation type="journal article" date="2021" name="BMC Genomics">
        <title>Datura genome reveals duplications of psychoactive alkaloid biosynthetic genes and high mutation rate following tissue culture.</title>
        <authorList>
            <person name="Rajewski A."/>
            <person name="Carter-House D."/>
            <person name="Stajich J."/>
            <person name="Litt A."/>
        </authorList>
    </citation>
    <scope>NUCLEOTIDE SEQUENCE [LARGE SCALE GENOMIC DNA]</scope>
    <source>
        <strain evidence="10">AR-01</strain>
    </source>
</reference>
<comment type="subcellular location">
    <subcellularLocation>
        <location evidence="1">Membrane</location>
        <topology evidence="1">Single-pass type I membrane protein</topology>
    </subcellularLocation>
</comment>